<evidence type="ECO:0000256" key="1">
    <source>
        <dbReference type="SAM" id="MobiDB-lite"/>
    </source>
</evidence>
<proteinExistence type="predicted"/>
<name>A0A9P8Q8V7_WICPI</name>
<evidence type="ECO:0000313" key="2">
    <source>
        <dbReference type="EMBL" id="KAH3685044.1"/>
    </source>
</evidence>
<evidence type="ECO:0000313" key="3">
    <source>
        <dbReference type="Proteomes" id="UP000774326"/>
    </source>
</evidence>
<reference evidence="2" key="2">
    <citation type="submission" date="2021-01" db="EMBL/GenBank/DDBJ databases">
        <authorList>
            <person name="Schikora-Tamarit M.A."/>
        </authorList>
    </citation>
    <scope>NUCLEOTIDE SEQUENCE</scope>
    <source>
        <strain evidence="2">CBS2887</strain>
    </source>
</reference>
<feature type="region of interest" description="Disordered" evidence="1">
    <location>
        <begin position="61"/>
        <end position="89"/>
    </location>
</feature>
<sequence length="89" mass="9230">MLYTCSPALIGLMAFMINKPLYWASSGSEGSGYVSWALLSSELLLRMSACGHIDLTVFVSSSSSSSSEPKSSSSSSSCLASDGSSTSKE</sequence>
<comment type="caution">
    <text evidence="2">The sequence shown here is derived from an EMBL/GenBank/DDBJ whole genome shotgun (WGS) entry which is preliminary data.</text>
</comment>
<protein>
    <submittedName>
        <fullName evidence="2">Uncharacterized protein</fullName>
    </submittedName>
</protein>
<keyword evidence="3" id="KW-1185">Reference proteome</keyword>
<gene>
    <name evidence="2" type="ORF">WICPIJ_003981</name>
</gene>
<dbReference type="EMBL" id="JAEUBG010002190">
    <property type="protein sequence ID" value="KAH3685044.1"/>
    <property type="molecule type" value="Genomic_DNA"/>
</dbReference>
<accession>A0A9P8Q8V7</accession>
<organism evidence="2 3">
    <name type="scientific">Wickerhamomyces pijperi</name>
    <name type="common">Yeast</name>
    <name type="synonym">Pichia pijperi</name>
    <dbReference type="NCBI Taxonomy" id="599730"/>
    <lineage>
        <taxon>Eukaryota</taxon>
        <taxon>Fungi</taxon>
        <taxon>Dikarya</taxon>
        <taxon>Ascomycota</taxon>
        <taxon>Saccharomycotina</taxon>
        <taxon>Saccharomycetes</taxon>
        <taxon>Phaffomycetales</taxon>
        <taxon>Wickerhamomycetaceae</taxon>
        <taxon>Wickerhamomyces</taxon>
    </lineage>
</organism>
<dbReference type="Proteomes" id="UP000774326">
    <property type="component" value="Unassembled WGS sequence"/>
</dbReference>
<reference evidence="2" key="1">
    <citation type="journal article" date="2021" name="Open Biol.">
        <title>Shared evolutionary footprints suggest mitochondrial oxidative damage underlies multiple complex I losses in fungi.</title>
        <authorList>
            <person name="Schikora-Tamarit M.A."/>
            <person name="Marcet-Houben M."/>
            <person name="Nosek J."/>
            <person name="Gabaldon T."/>
        </authorList>
    </citation>
    <scope>NUCLEOTIDE SEQUENCE</scope>
    <source>
        <strain evidence="2">CBS2887</strain>
    </source>
</reference>
<dbReference type="AlphaFoldDB" id="A0A9P8Q8V7"/>